<protein>
    <submittedName>
        <fullName evidence="2">Uncharacterized protein</fullName>
    </submittedName>
</protein>
<organism evidence="2 3">
    <name type="scientific">Ruminococcus flavefaciens</name>
    <dbReference type="NCBI Taxonomy" id="1265"/>
    <lineage>
        <taxon>Bacteria</taxon>
        <taxon>Bacillati</taxon>
        <taxon>Bacillota</taxon>
        <taxon>Clostridia</taxon>
        <taxon>Eubacteriales</taxon>
        <taxon>Oscillospiraceae</taxon>
        <taxon>Ruminococcus</taxon>
    </lineage>
</organism>
<name>A0A1H6KXL4_RUMFL</name>
<accession>A0A1H6KXL4</accession>
<evidence type="ECO:0000313" key="2">
    <source>
        <dbReference type="EMBL" id="SEH76751.1"/>
    </source>
</evidence>
<keyword evidence="1" id="KW-0812">Transmembrane</keyword>
<evidence type="ECO:0000313" key="3">
    <source>
        <dbReference type="Proteomes" id="UP000183190"/>
    </source>
</evidence>
<reference evidence="2 3" key="1">
    <citation type="submission" date="2016-10" db="EMBL/GenBank/DDBJ databases">
        <authorList>
            <person name="de Groot N.N."/>
        </authorList>
    </citation>
    <scope>NUCLEOTIDE SEQUENCE [LARGE SCALE GENOMIC DNA]</scope>
    <source>
        <strain evidence="2 3">YAD2003</strain>
    </source>
</reference>
<keyword evidence="1" id="KW-0472">Membrane</keyword>
<proteinExistence type="predicted"/>
<dbReference type="Proteomes" id="UP000183190">
    <property type="component" value="Unassembled WGS sequence"/>
</dbReference>
<evidence type="ECO:0000256" key="1">
    <source>
        <dbReference type="SAM" id="Phobius"/>
    </source>
</evidence>
<gene>
    <name evidence="2" type="ORF">SAMN02910265_02595</name>
</gene>
<keyword evidence="1" id="KW-1133">Transmembrane helix</keyword>
<dbReference type="AlphaFoldDB" id="A0A1H6KXL4"/>
<dbReference type="EMBL" id="FNWV01000010">
    <property type="protein sequence ID" value="SEH76751.1"/>
    <property type="molecule type" value="Genomic_DNA"/>
</dbReference>
<feature type="transmembrane region" description="Helical" evidence="1">
    <location>
        <begin position="62"/>
        <end position="83"/>
    </location>
</feature>
<sequence length="522" mass="60295">MTNNLKNELEKIKMPKDTKERIIAACENSVRNKSISKTDNDEYTDHVFTAERIKPKNRLLRSISAVAACAVIAGGIGTTGYLLNRNGSVPATETETTELVEEVKTEISPFGDFTTYDFVVSRGKGNDNQIEPLQLSSEENEKVAAYLNNFDWGDEITFDDLTDEDLETTDYSMYIFQWEKDNVTYYLGVCEMGYAVYAELPNDDKVQGINEPKYRKITRIDFEAFDKGIRYIIGDDTDNNTDDNTITPELCEKSPFTDLLATDYEISPYTLDYQTPTQEQYDQLAELFESQTWYEFDGTINYYGWAVQPNRNNLTIRYTEGSTVNYISADFRNTACIYSVTYDGDTIVDDDWKFYKCEDMNFGVKICDMFGTIIPDDFRCPDDAPVELEEEADAPLSSVLEDLSNTDNDITLNKYVNYDWEKEELTDEQIDKLKQYFETHELKNEDLVPDMWKGFGSQEFCESFGNNFIMICGDNTFKDLDFSYDRQFIAVHYDTYGKHGFETKIYRLHDAEQLDFLYDILG</sequence>